<sequence>MGSLDLNMPLGGFHPTVATDASIGWKTTLEGTTEQPVAMPLTTGNGKESSILPIVGDDNGLLMEVAWAIPFNVKEWQDDFKRYDDAKWAAGKLNIKKFCDNQWLKDHWEA</sequence>
<dbReference type="EMBL" id="JBHFFA010000004">
    <property type="protein sequence ID" value="KAL2631243.1"/>
    <property type="molecule type" value="Genomic_DNA"/>
</dbReference>
<dbReference type="Proteomes" id="UP001605036">
    <property type="component" value="Unassembled WGS sequence"/>
</dbReference>
<dbReference type="AlphaFoldDB" id="A0ABD1YKJ2"/>
<comment type="caution">
    <text evidence="1">The sequence shown here is derived from an EMBL/GenBank/DDBJ whole genome shotgun (WGS) entry which is preliminary data.</text>
</comment>
<organism evidence="1 2">
    <name type="scientific">Riccia fluitans</name>
    <dbReference type="NCBI Taxonomy" id="41844"/>
    <lineage>
        <taxon>Eukaryota</taxon>
        <taxon>Viridiplantae</taxon>
        <taxon>Streptophyta</taxon>
        <taxon>Embryophyta</taxon>
        <taxon>Marchantiophyta</taxon>
        <taxon>Marchantiopsida</taxon>
        <taxon>Marchantiidae</taxon>
        <taxon>Marchantiales</taxon>
        <taxon>Ricciaceae</taxon>
        <taxon>Riccia</taxon>
    </lineage>
</organism>
<protein>
    <submittedName>
        <fullName evidence="1">Uncharacterized protein</fullName>
    </submittedName>
</protein>
<name>A0ABD1YKJ2_9MARC</name>
<gene>
    <name evidence="1" type="ORF">R1flu_015929</name>
</gene>
<reference evidence="1 2" key="1">
    <citation type="submission" date="2024-09" db="EMBL/GenBank/DDBJ databases">
        <title>Chromosome-scale assembly of Riccia fluitans.</title>
        <authorList>
            <person name="Paukszto L."/>
            <person name="Sawicki J."/>
            <person name="Karawczyk K."/>
            <person name="Piernik-Szablinska J."/>
            <person name="Szczecinska M."/>
            <person name="Mazdziarz M."/>
        </authorList>
    </citation>
    <scope>NUCLEOTIDE SEQUENCE [LARGE SCALE GENOMIC DNA]</scope>
    <source>
        <strain evidence="1">Rf_01</strain>
        <tissue evidence="1">Aerial parts of the thallus</tissue>
    </source>
</reference>
<keyword evidence="2" id="KW-1185">Reference proteome</keyword>
<evidence type="ECO:0000313" key="1">
    <source>
        <dbReference type="EMBL" id="KAL2631243.1"/>
    </source>
</evidence>
<proteinExistence type="predicted"/>
<accession>A0ABD1YKJ2</accession>
<evidence type="ECO:0000313" key="2">
    <source>
        <dbReference type="Proteomes" id="UP001605036"/>
    </source>
</evidence>